<dbReference type="EMBL" id="QRAY01000007">
    <property type="protein sequence ID" value="RDS59618.1"/>
    <property type="molecule type" value="Genomic_DNA"/>
</dbReference>
<evidence type="ECO:0000313" key="3">
    <source>
        <dbReference type="Proteomes" id="UP000254492"/>
    </source>
</evidence>
<organism evidence="2 3">
    <name type="scientific">Weissella thailandensis</name>
    <dbReference type="NCBI Taxonomy" id="89061"/>
    <lineage>
        <taxon>Bacteria</taxon>
        <taxon>Bacillati</taxon>
        <taxon>Bacillota</taxon>
        <taxon>Bacilli</taxon>
        <taxon>Lactobacillales</taxon>
        <taxon>Lactobacillaceae</taxon>
        <taxon>Weissella</taxon>
    </lineage>
</organism>
<comment type="caution">
    <text evidence="2">The sequence shown here is derived from an EMBL/GenBank/DDBJ whole genome shotgun (WGS) entry which is preliminary data.</text>
</comment>
<dbReference type="InterPro" id="IPR038263">
    <property type="entry name" value="Lytic_exo_TRD_sf"/>
</dbReference>
<name>A0ABX9I684_9LACO</name>
<gene>
    <name evidence="2" type="ORF">DWV05_04655</name>
</gene>
<evidence type="ECO:0000259" key="1">
    <source>
        <dbReference type="SMART" id="SM00644"/>
    </source>
</evidence>
<accession>A0ABX9I684</accession>
<dbReference type="Pfam" id="PF16775">
    <property type="entry name" value="ZoocinA_TRD"/>
    <property type="match status" value="1"/>
</dbReference>
<proteinExistence type="predicted"/>
<sequence length="306" mass="33408">MVNVIKNIVVPGKPAVAAGLAVPPFTQIHLHSTGNPNATNANSISYLSRTYNNAYYTHIVGEGQAIQVAATNGGGYDLGGSWNWYGYASIEFNEHVGSQAEFNRDYKIYIELARQLAREAGIKDFTLDTASSTGIKTHNYASRTGHGSDHVDPLPFLQKWGISYAQLKHDIKYGVGGAVTTSPSKPAKSNHKVDQVLNVGEYFKAKPAYRVDDMKYINGIWQVYSNELGGGSNKNWTLNGLGVESVDKVDSKGKKTSNQTLNKGDYFRLHSDRIKVVDNDAASNGVALSTRYGNVWVDAKTLTEVK</sequence>
<dbReference type="RefSeq" id="WP_115470917.1">
    <property type="nucleotide sequence ID" value="NZ_BJEC01000012.1"/>
</dbReference>
<dbReference type="SUPFAM" id="SSF55846">
    <property type="entry name" value="N-acetylmuramoyl-L-alanine amidase-like"/>
    <property type="match status" value="1"/>
</dbReference>
<dbReference type="Gene3D" id="2.40.50.670">
    <property type="match status" value="1"/>
</dbReference>
<reference evidence="2 3" key="1">
    <citation type="submission" date="2018-07" db="EMBL/GenBank/DDBJ databases">
        <title>Genome-based reclassification of Weissella jogaejeotgali as Weissella thailandensis.</title>
        <authorList>
            <person name="Chun J."/>
            <person name="Kim B.-Y."/>
            <person name="Kwak M.-J."/>
        </authorList>
    </citation>
    <scope>NUCLEOTIDE SEQUENCE [LARGE SCALE GENOMIC DNA]</scope>
    <source>
        <strain evidence="2 3">KCTC 3751</strain>
    </source>
</reference>
<dbReference type="Gene3D" id="3.40.80.10">
    <property type="entry name" value="Peptidoglycan recognition protein-like"/>
    <property type="match status" value="1"/>
</dbReference>
<dbReference type="InterPro" id="IPR002502">
    <property type="entry name" value="Amidase_domain"/>
</dbReference>
<protein>
    <recommendedName>
        <fullName evidence="1">N-acetylmuramoyl-L-alanine amidase domain-containing protein</fullName>
    </recommendedName>
</protein>
<dbReference type="InterPro" id="IPR031898">
    <property type="entry name" value="ZoocinA_TRD"/>
</dbReference>
<dbReference type="CDD" id="cd06583">
    <property type="entry name" value="PGRP"/>
    <property type="match status" value="1"/>
</dbReference>
<dbReference type="Proteomes" id="UP000254492">
    <property type="component" value="Unassembled WGS sequence"/>
</dbReference>
<keyword evidence="3" id="KW-1185">Reference proteome</keyword>
<dbReference type="InterPro" id="IPR036505">
    <property type="entry name" value="Amidase/PGRP_sf"/>
</dbReference>
<evidence type="ECO:0000313" key="2">
    <source>
        <dbReference type="EMBL" id="RDS59618.1"/>
    </source>
</evidence>
<dbReference type="SMART" id="SM00644">
    <property type="entry name" value="Ami_2"/>
    <property type="match status" value="1"/>
</dbReference>
<feature type="domain" description="N-acetylmuramoyl-L-alanine amidase" evidence="1">
    <location>
        <begin position="10"/>
        <end position="154"/>
    </location>
</feature>